<feature type="non-terminal residue" evidence="1">
    <location>
        <position position="43"/>
    </location>
</feature>
<evidence type="ECO:0008006" key="2">
    <source>
        <dbReference type="Google" id="ProtNLM"/>
    </source>
</evidence>
<name>A0A382EUL6_9ZZZZ</name>
<protein>
    <recommendedName>
        <fullName evidence="2">Sulfatase N-terminal domain-containing protein</fullName>
    </recommendedName>
</protein>
<gene>
    <name evidence="1" type="ORF">METZ01_LOCUS206718</name>
</gene>
<reference evidence="1" key="1">
    <citation type="submission" date="2018-05" db="EMBL/GenBank/DDBJ databases">
        <authorList>
            <person name="Lanie J.A."/>
            <person name="Ng W.-L."/>
            <person name="Kazmierczak K.M."/>
            <person name="Andrzejewski T.M."/>
            <person name="Davidsen T.M."/>
            <person name="Wayne K.J."/>
            <person name="Tettelin H."/>
            <person name="Glass J.I."/>
            <person name="Rusch D."/>
            <person name="Podicherti R."/>
            <person name="Tsui H.-C.T."/>
            <person name="Winkler M.E."/>
        </authorList>
    </citation>
    <scope>NUCLEOTIDE SEQUENCE</scope>
</reference>
<proteinExistence type="predicted"/>
<sequence>MKALRVLCLFVLLSPILVVAEQKAKPLNFIFILVDDLGWTDLK</sequence>
<dbReference type="EMBL" id="UINC01046183">
    <property type="protein sequence ID" value="SVB53864.1"/>
    <property type="molecule type" value="Genomic_DNA"/>
</dbReference>
<dbReference type="AlphaFoldDB" id="A0A382EUL6"/>
<accession>A0A382EUL6</accession>
<organism evidence="1">
    <name type="scientific">marine metagenome</name>
    <dbReference type="NCBI Taxonomy" id="408172"/>
    <lineage>
        <taxon>unclassified sequences</taxon>
        <taxon>metagenomes</taxon>
        <taxon>ecological metagenomes</taxon>
    </lineage>
</organism>
<evidence type="ECO:0000313" key="1">
    <source>
        <dbReference type="EMBL" id="SVB53864.1"/>
    </source>
</evidence>